<name>A0A975PNG0_9RHOB</name>
<protein>
    <submittedName>
        <fullName evidence="1">Uncharacterized protein</fullName>
    </submittedName>
</protein>
<organism evidence="1 2">
    <name type="scientific">Sulfitobacter albidus</name>
    <dbReference type="NCBI Taxonomy" id="2829501"/>
    <lineage>
        <taxon>Bacteria</taxon>
        <taxon>Pseudomonadati</taxon>
        <taxon>Pseudomonadota</taxon>
        <taxon>Alphaproteobacteria</taxon>
        <taxon>Rhodobacterales</taxon>
        <taxon>Roseobacteraceae</taxon>
        <taxon>Sulfitobacter</taxon>
    </lineage>
</organism>
<dbReference type="RefSeq" id="WP_212705466.1">
    <property type="nucleotide sequence ID" value="NZ_CP073581.1"/>
</dbReference>
<dbReference type="EMBL" id="CP073581">
    <property type="protein sequence ID" value="QUJ77270.1"/>
    <property type="molecule type" value="Genomic_DNA"/>
</dbReference>
<reference evidence="1" key="1">
    <citation type="submission" date="2021-04" db="EMBL/GenBank/DDBJ databases">
        <title>Complete genome sequence for Sulfitobacter sp. strain JK7-1.</title>
        <authorList>
            <person name="Park S.-J."/>
        </authorList>
    </citation>
    <scope>NUCLEOTIDE SEQUENCE</scope>
    <source>
        <strain evidence="1">JK7-1</strain>
    </source>
</reference>
<gene>
    <name evidence="1" type="ORF">KDD17_04440</name>
</gene>
<proteinExistence type="predicted"/>
<sequence>MKQVITGPYGLIAYHAPRQAAACYPALNIPDCGFARGQESAAANSPSAPGVVQLPRRRRARAAVELFGTPGRRGES</sequence>
<dbReference type="KEGG" id="sual:KDD17_04440"/>
<accession>A0A975PNG0</accession>
<evidence type="ECO:0000313" key="2">
    <source>
        <dbReference type="Proteomes" id="UP000683291"/>
    </source>
</evidence>
<keyword evidence="2" id="KW-1185">Reference proteome</keyword>
<dbReference type="AlphaFoldDB" id="A0A975PNG0"/>
<dbReference type="Proteomes" id="UP000683291">
    <property type="component" value="Chromosome 1"/>
</dbReference>
<evidence type="ECO:0000313" key="1">
    <source>
        <dbReference type="EMBL" id="QUJ77270.1"/>
    </source>
</evidence>